<comment type="caution">
    <text evidence="7">The sequence shown here is derived from an EMBL/GenBank/DDBJ whole genome shotgun (WGS) entry which is preliminary data.</text>
</comment>
<dbReference type="OrthoDB" id="5965864at2759"/>
<comment type="similarity">
    <text evidence="2">Belongs to the battenin family.</text>
</comment>
<keyword evidence="3 6" id="KW-0812">Transmembrane</keyword>
<gene>
    <name evidence="7" type="ORF">FOL47_006592</name>
</gene>
<evidence type="ECO:0000256" key="5">
    <source>
        <dbReference type="ARBA" id="ARBA00023136"/>
    </source>
</evidence>
<dbReference type="EMBL" id="JAAPAO010000037">
    <property type="protein sequence ID" value="KAF4676201.1"/>
    <property type="molecule type" value="Genomic_DNA"/>
</dbReference>
<evidence type="ECO:0000256" key="2">
    <source>
        <dbReference type="ARBA" id="ARBA00007467"/>
    </source>
</evidence>
<dbReference type="InterPro" id="IPR036259">
    <property type="entry name" value="MFS_trans_sf"/>
</dbReference>
<dbReference type="PANTHER" id="PTHR10981:SF7">
    <property type="entry name" value="BATTENIN"/>
    <property type="match status" value="1"/>
</dbReference>
<feature type="transmembrane region" description="Helical" evidence="6">
    <location>
        <begin position="70"/>
        <end position="96"/>
    </location>
</feature>
<organism evidence="7 8">
    <name type="scientific">Perkinsus chesapeaki</name>
    <name type="common">Clam parasite</name>
    <name type="synonym">Perkinsus andrewsi</name>
    <dbReference type="NCBI Taxonomy" id="330153"/>
    <lineage>
        <taxon>Eukaryota</taxon>
        <taxon>Sar</taxon>
        <taxon>Alveolata</taxon>
        <taxon>Perkinsozoa</taxon>
        <taxon>Perkinsea</taxon>
        <taxon>Perkinsida</taxon>
        <taxon>Perkinsidae</taxon>
        <taxon>Perkinsus</taxon>
    </lineage>
</organism>
<dbReference type="Proteomes" id="UP000591131">
    <property type="component" value="Unassembled WGS sequence"/>
</dbReference>
<dbReference type="AlphaFoldDB" id="A0A7J6MZC9"/>
<evidence type="ECO:0000313" key="8">
    <source>
        <dbReference type="Proteomes" id="UP000591131"/>
    </source>
</evidence>
<dbReference type="PANTHER" id="PTHR10981">
    <property type="entry name" value="BATTENIN"/>
    <property type="match status" value="1"/>
</dbReference>
<evidence type="ECO:0000256" key="1">
    <source>
        <dbReference type="ARBA" id="ARBA00004127"/>
    </source>
</evidence>
<accession>A0A7J6MZC9</accession>
<dbReference type="GO" id="GO:0016020">
    <property type="term" value="C:membrane"/>
    <property type="evidence" value="ECO:0007669"/>
    <property type="project" value="InterPro"/>
</dbReference>
<comment type="subcellular location">
    <subcellularLocation>
        <location evidence="1">Endomembrane system</location>
        <topology evidence="1">Multi-pass membrane protein</topology>
    </subcellularLocation>
</comment>
<name>A0A7J6MZC9_PERCH</name>
<sequence>MLGNHPKRVRLDALCFVVMGLLNNASFVAVIGSASVALGVFATPISAVISELEISFALRFWATTVVRTLGVLMIAFAPNFVICVVGVLVTGLTQILGENFTLCYIKKFDPSFIGDWSSGTGWAGVVGSVSYLALRAHPINWSNQDFFLLIAAVQPAFALCYEVLKRDESENDNVYPKTGLISQTLLVKHTLPFSSVVRVLSRDGLALGLVYWLEYTIQGKFAREASTSSGAPGNWYEELCTTYQIGVYILSSDIVLHLDPASSTLRDIISSDSIKAESLMLATPVMGMQYLGDLAPETGLGELGFVGGDVTVVIGDHLVNDITVEMNDADDARSMKARVPLFCIPGVDLIWRWCIRHALVESMGVDKPIAAFVVENRTVLDLLDSDADLIRMWNGDAGPLVLLWADSSDIS</sequence>
<feature type="transmembrane region" description="Helical" evidence="6">
    <location>
        <begin position="12"/>
        <end position="31"/>
    </location>
</feature>
<keyword evidence="5 6" id="KW-0472">Membrane</keyword>
<keyword evidence="4 6" id="KW-1133">Transmembrane helix</keyword>
<dbReference type="GO" id="GO:0012505">
    <property type="term" value="C:endomembrane system"/>
    <property type="evidence" value="ECO:0007669"/>
    <property type="project" value="UniProtKB-SubCell"/>
</dbReference>
<keyword evidence="8" id="KW-1185">Reference proteome</keyword>
<dbReference type="GO" id="GO:0005773">
    <property type="term" value="C:vacuole"/>
    <property type="evidence" value="ECO:0007669"/>
    <property type="project" value="UniProtKB-ARBA"/>
</dbReference>
<protein>
    <submittedName>
        <fullName evidence="7">Uncharacterized protein</fullName>
    </submittedName>
</protein>
<evidence type="ECO:0000256" key="6">
    <source>
        <dbReference type="SAM" id="Phobius"/>
    </source>
</evidence>
<proteinExistence type="inferred from homology"/>
<dbReference type="Pfam" id="PF02487">
    <property type="entry name" value="CLN3"/>
    <property type="match status" value="1"/>
</dbReference>
<dbReference type="SUPFAM" id="SSF103473">
    <property type="entry name" value="MFS general substrate transporter"/>
    <property type="match status" value="1"/>
</dbReference>
<evidence type="ECO:0000313" key="7">
    <source>
        <dbReference type="EMBL" id="KAF4676201.1"/>
    </source>
</evidence>
<reference evidence="7 8" key="1">
    <citation type="submission" date="2020-04" db="EMBL/GenBank/DDBJ databases">
        <title>Perkinsus chesapeaki whole genome sequence.</title>
        <authorList>
            <person name="Bogema D.R."/>
        </authorList>
    </citation>
    <scope>NUCLEOTIDE SEQUENCE [LARGE SCALE GENOMIC DNA]</scope>
    <source>
        <strain evidence="7">ATCC PRA-425</strain>
    </source>
</reference>
<evidence type="ECO:0000256" key="3">
    <source>
        <dbReference type="ARBA" id="ARBA00022692"/>
    </source>
</evidence>
<evidence type="ECO:0000256" key="4">
    <source>
        <dbReference type="ARBA" id="ARBA00022989"/>
    </source>
</evidence>
<dbReference type="InterPro" id="IPR003492">
    <property type="entry name" value="Battenin_disease_Cln3"/>
</dbReference>
<feature type="transmembrane region" description="Helical" evidence="6">
    <location>
        <begin position="37"/>
        <end position="58"/>
    </location>
</feature>